<dbReference type="Proteomes" id="UP000693970">
    <property type="component" value="Unassembled WGS sequence"/>
</dbReference>
<name>A0A9K3Q7W6_9STRA</name>
<feature type="active site" evidence="4">
    <location>
        <position position="262"/>
    </location>
</feature>
<dbReference type="GO" id="GO:0046872">
    <property type="term" value="F:metal ion binding"/>
    <property type="evidence" value="ECO:0007669"/>
    <property type="project" value="UniProtKB-KW"/>
</dbReference>
<dbReference type="PANTHER" id="PTHR22748">
    <property type="entry name" value="AP ENDONUCLEASE"/>
    <property type="match status" value="1"/>
</dbReference>
<keyword evidence="10" id="KW-1185">Reference proteome</keyword>
<feature type="binding site" evidence="5">
    <location>
        <position position="59"/>
    </location>
    <ligand>
        <name>Mg(2+)</name>
        <dbReference type="ChEBI" id="CHEBI:18420"/>
        <label>1</label>
    </ligand>
</feature>
<gene>
    <name evidence="9" type="ORF">IV203_013206</name>
</gene>
<comment type="caution">
    <text evidence="9">The sequence shown here is derived from an EMBL/GenBank/DDBJ whole genome shotgun (WGS) entry which is preliminary data.</text>
</comment>
<feature type="site" description="Important for catalytic activity" evidence="6">
    <location>
        <position position="435"/>
    </location>
</feature>
<proteinExistence type="predicted"/>
<feature type="site" description="Transition state stabilizer" evidence="6">
    <location>
        <position position="311"/>
    </location>
</feature>
<dbReference type="GO" id="GO:0005634">
    <property type="term" value="C:nucleus"/>
    <property type="evidence" value="ECO:0007669"/>
    <property type="project" value="TreeGrafter"/>
</dbReference>
<dbReference type="GO" id="GO:0003906">
    <property type="term" value="F:DNA-(apurinic or apyrimidinic site) endonuclease activity"/>
    <property type="evidence" value="ECO:0007669"/>
    <property type="project" value="TreeGrafter"/>
</dbReference>
<protein>
    <submittedName>
        <fullName evidence="9">Endonuclease/exonuclease/phosphatase family protein</fullName>
    </submittedName>
</protein>
<evidence type="ECO:0000256" key="3">
    <source>
        <dbReference type="ARBA" id="ARBA00022842"/>
    </source>
</evidence>
<evidence type="ECO:0000256" key="1">
    <source>
        <dbReference type="ARBA" id="ARBA00022723"/>
    </source>
</evidence>
<dbReference type="Pfam" id="PF03372">
    <property type="entry name" value="Exo_endo_phos"/>
    <property type="match status" value="1"/>
</dbReference>
<dbReference type="AlphaFoldDB" id="A0A9K3Q7W6"/>
<evidence type="ECO:0000256" key="2">
    <source>
        <dbReference type="ARBA" id="ARBA00022801"/>
    </source>
</evidence>
<dbReference type="GO" id="GO:0008311">
    <property type="term" value="F:double-stranded DNA 3'-5' DNA exonuclease activity"/>
    <property type="evidence" value="ECO:0007669"/>
    <property type="project" value="TreeGrafter"/>
</dbReference>
<dbReference type="GO" id="GO:0006284">
    <property type="term" value="P:base-excision repair"/>
    <property type="evidence" value="ECO:0007669"/>
    <property type="project" value="TreeGrafter"/>
</dbReference>
<keyword evidence="1 5" id="KW-0479">Metal-binding</keyword>
<keyword evidence="9" id="KW-0540">Nuclease</keyword>
<evidence type="ECO:0000256" key="4">
    <source>
        <dbReference type="PIRSR" id="PIRSR604808-1"/>
    </source>
</evidence>
<dbReference type="GO" id="GO:0008081">
    <property type="term" value="F:phosphoric diester hydrolase activity"/>
    <property type="evidence" value="ECO:0007669"/>
    <property type="project" value="TreeGrafter"/>
</dbReference>
<sequence length="494" mass="56316">MGLSEDSVPDSLCNKRLKISGDEQKPPVPSSPNSTGANSDTSAVNDDCGRHPHTFVTWNCNGFTSRTKWNADDLKRLLRETNFPDMICLQEVRLKASGPNHQRGTPKESEFKGSVEAAIHTIFRDYTPFWSLADTKYSGTLSLIHQRCMQYFQWQQSIASSQPSEFAAFTPKSAIDLILRRFNTDRKRCGLAEASAEIDSKDKKTKKAATQMSLTSFFAPKSSSSNINNDFAPTGQNSLHSHHPEGRFQFFFFPDMDVIQTYVPNNGTKDESFQKRQQWDDDMMRFLQERQQILHTCHVHHRKLLWMGDMNVARDYRDGTHWKRRNNDESSDSIYEWWRDESKCFVQGDHKNPTASKKPENIGIPGFTTAERERFANLLQVGDFCDIWRELHPNGVPPQKNEASMWDRGNFTWRGHLSREGGAFAKYQGKAQRLDYFLLSPSKLVNGKATGTTANLLKSCEILGYGEQKEGLFCGSDHCAVRLELVQTVSNQKD</sequence>
<organism evidence="9 10">
    <name type="scientific">Nitzschia inconspicua</name>
    <dbReference type="NCBI Taxonomy" id="303405"/>
    <lineage>
        <taxon>Eukaryota</taxon>
        <taxon>Sar</taxon>
        <taxon>Stramenopiles</taxon>
        <taxon>Ochrophyta</taxon>
        <taxon>Bacillariophyta</taxon>
        <taxon>Bacillariophyceae</taxon>
        <taxon>Bacillariophycidae</taxon>
        <taxon>Bacillariales</taxon>
        <taxon>Bacillariaceae</taxon>
        <taxon>Nitzschia</taxon>
    </lineage>
</organism>
<evidence type="ECO:0000256" key="6">
    <source>
        <dbReference type="PIRSR" id="PIRSR604808-3"/>
    </source>
</evidence>
<evidence type="ECO:0000256" key="7">
    <source>
        <dbReference type="SAM" id="MobiDB-lite"/>
    </source>
</evidence>
<evidence type="ECO:0000259" key="8">
    <source>
        <dbReference type="Pfam" id="PF03372"/>
    </source>
</evidence>
<feature type="binding site" evidence="5">
    <location>
        <position position="309"/>
    </location>
    <ligand>
        <name>Mg(2+)</name>
        <dbReference type="ChEBI" id="CHEBI:18420"/>
        <label>2</label>
    </ligand>
</feature>
<feature type="binding site" evidence="5">
    <location>
        <position position="91"/>
    </location>
    <ligand>
        <name>Mg(2+)</name>
        <dbReference type="ChEBI" id="CHEBI:18420"/>
        <label>1</label>
    </ligand>
</feature>
<evidence type="ECO:0000313" key="9">
    <source>
        <dbReference type="EMBL" id="KAG7374111.1"/>
    </source>
</evidence>
<feature type="active site" description="Proton acceptor" evidence="4">
    <location>
        <position position="309"/>
    </location>
</feature>
<dbReference type="InterPro" id="IPR005135">
    <property type="entry name" value="Endo/exonuclease/phosphatase"/>
</dbReference>
<evidence type="ECO:0000256" key="5">
    <source>
        <dbReference type="PIRSR" id="PIRSR604808-2"/>
    </source>
</evidence>
<feature type="binding site" evidence="5">
    <location>
        <position position="477"/>
    </location>
    <ligand>
        <name>Mg(2+)</name>
        <dbReference type="ChEBI" id="CHEBI:18420"/>
        <label>1</label>
    </ligand>
</feature>
<dbReference type="EMBL" id="JAGRRH010000001">
    <property type="protein sequence ID" value="KAG7374111.1"/>
    <property type="molecule type" value="Genomic_DNA"/>
</dbReference>
<comment type="cofactor">
    <cofactor evidence="5">
        <name>Mg(2+)</name>
        <dbReference type="ChEBI" id="CHEBI:18420"/>
    </cofactor>
    <cofactor evidence="5">
        <name>Mn(2+)</name>
        <dbReference type="ChEBI" id="CHEBI:29035"/>
    </cofactor>
    <text evidence="5">Probably binds two magnesium or manganese ions per subunit.</text>
</comment>
<dbReference type="PANTHER" id="PTHR22748:SF10">
    <property type="entry name" value="DNA-(APURINIC OR APYRIMIDINIC SITE) ENDONUCLEASE"/>
    <property type="match status" value="1"/>
</dbReference>
<keyword evidence="9" id="KW-0255">Endonuclease</keyword>
<feature type="active site" description="Proton acceptor" evidence="4">
    <location>
        <position position="478"/>
    </location>
</feature>
<feature type="site" description="Interaction with DNA substrate" evidence="6">
    <location>
        <position position="478"/>
    </location>
</feature>
<dbReference type="PROSITE" id="PS51435">
    <property type="entry name" value="AP_NUCLEASE_F1_4"/>
    <property type="match status" value="1"/>
</dbReference>
<feature type="binding site" evidence="5">
    <location>
        <position position="478"/>
    </location>
    <ligand>
        <name>Mg(2+)</name>
        <dbReference type="ChEBI" id="CHEBI:18420"/>
        <label>1</label>
    </ligand>
</feature>
<keyword evidence="2" id="KW-0378">Hydrolase</keyword>
<feature type="compositionally biased region" description="Polar residues" evidence="7">
    <location>
        <begin position="31"/>
        <end position="44"/>
    </location>
</feature>
<accession>A0A9K3Q7W6</accession>
<keyword evidence="3 5" id="KW-0460">Magnesium</keyword>
<reference evidence="9" key="2">
    <citation type="submission" date="2021-04" db="EMBL/GenBank/DDBJ databases">
        <authorList>
            <person name="Podell S."/>
        </authorList>
    </citation>
    <scope>NUCLEOTIDE SEQUENCE</scope>
    <source>
        <strain evidence="9">Hildebrandi</strain>
    </source>
</reference>
<dbReference type="InterPro" id="IPR004808">
    <property type="entry name" value="AP_endonuc_1"/>
</dbReference>
<feature type="binding site" evidence="5">
    <location>
        <position position="311"/>
    </location>
    <ligand>
        <name>Mg(2+)</name>
        <dbReference type="ChEBI" id="CHEBI:18420"/>
        <label>1</label>
    </ligand>
</feature>
<feature type="domain" description="Endonuclease/exonuclease/phosphatase" evidence="8">
    <location>
        <begin position="56"/>
        <end position="478"/>
    </location>
</feature>
<reference evidence="9" key="1">
    <citation type="journal article" date="2021" name="Sci. Rep.">
        <title>Diploid genomic architecture of Nitzschia inconspicua, an elite biomass production diatom.</title>
        <authorList>
            <person name="Oliver A."/>
            <person name="Podell S."/>
            <person name="Pinowska A."/>
            <person name="Traller J.C."/>
            <person name="Smith S.R."/>
            <person name="McClure R."/>
            <person name="Beliaev A."/>
            <person name="Bohutskyi P."/>
            <person name="Hill E.A."/>
            <person name="Rabines A."/>
            <person name="Zheng H."/>
            <person name="Allen L.Z."/>
            <person name="Kuo A."/>
            <person name="Grigoriev I.V."/>
            <person name="Allen A.E."/>
            <person name="Hazlebeck D."/>
            <person name="Allen E.E."/>
        </authorList>
    </citation>
    <scope>NUCLEOTIDE SEQUENCE</scope>
    <source>
        <strain evidence="9">Hildebrandi</strain>
    </source>
</reference>
<evidence type="ECO:0000313" key="10">
    <source>
        <dbReference type="Proteomes" id="UP000693970"/>
    </source>
</evidence>
<dbReference type="OrthoDB" id="498125at2759"/>
<keyword evidence="5" id="KW-0464">Manganese</keyword>
<feature type="region of interest" description="Disordered" evidence="7">
    <location>
        <begin position="1"/>
        <end position="45"/>
    </location>
</feature>